<evidence type="ECO:0000256" key="1">
    <source>
        <dbReference type="ARBA" id="ARBA00022737"/>
    </source>
</evidence>
<keyword evidence="5" id="KW-1185">Reference proteome</keyword>
<comment type="caution">
    <text evidence="4">The sequence shown here is derived from an EMBL/GenBank/DDBJ whole genome shotgun (WGS) entry which is preliminary data.</text>
</comment>
<dbReference type="InterPro" id="IPR036770">
    <property type="entry name" value="Ankyrin_rpt-contain_sf"/>
</dbReference>
<dbReference type="Gene3D" id="1.25.40.20">
    <property type="entry name" value="Ankyrin repeat-containing domain"/>
    <property type="match status" value="1"/>
</dbReference>
<gene>
    <name evidence="4" type="ORF">GCM10011379_34230</name>
</gene>
<dbReference type="Pfam" id="PF12796">
    <property type="entry name" value="Ank_2"/>
    <property type="match status" value="1"/>
</dbReference>
<reference evidence="4" key="2">
    <citation type="submission" date="2020-09" db="EMBL/GenBank/DDBJ databases">
        <authorList>
            <person name="Sun Q."/>
            <person name="Zhou Y."/>
        </authorList>
    </citation>
    <scope>NUCLEOTIDE SEQUENCE</scope>
    <source>
        <strain evidence="4">CGMCC 1.15290</strain>
    </source>
</reference>
<evidence type="ECO:0000256" key="3">
    <source>
        <dbReference type="PROSITE-ProRule" id="PRU00023"/>
    </source>
</evidence>
<protein>
    <recommendedName>
        <fullName evidence="6">Ankyrin repeat-containing protein</fullName>
    </recommendedName>
</protein>
<keyword evidence="1" id="KW-0677">Repeat</keyword>
<feature type="repeat" description="ANK" evidence="3">
    <location>
        <begin position="34"/>
        <end position="66"/>
    </location>
</feature>
<dbReference type="PROSITE" id="PS50088">
    <property type="entry name" value="ANK_REPEAT"/>
    <property type="match status" value="1"/>
</dbReference>
<dbReference type="SMART" id="SM00248">
    <property type="entry name" value="ANK"/>
    <property type="match status" value="2"/>
</dbReference>
<dbReference type="PANTHER" id="PTHR24171">
    <property type="entry name" value="ANKYRIN REPEAT DOMAIN-CONTAINING PROTEIN 39-RELATED"/>
    <property type="match status" value="1"/>
</dbReference>
<dbReference type="Proteomes" id="UP000627292">
    <property type="component" value="Unassembled WGS sequence"/>
</dbReference>
<dbReference type="SUPFAM" id="SSF48403">
    <property type="entry name" value="Ankyrin repeat"/>
    <property type="match status" value="1"/>
</dbReference>
<dbReference type="PROSITE" id="PS50297">
    <property type="entry name" value="ANK_REP_REGION"/>
    <property type="match status" value="1"/>
</dbReference>
<dbReference type="AlphaFoldDB" id="A0A917J1F4"/>
<dbReference type="PANTHER" id="PTHR24171:SF9">
    <property type="entry name" value="ANKYRIN REPEAT DOMAIN-CONTAINING PROTEIN 39"/>
    <property type="match status" value="1"/>
</dbReference>
<proteinExistence type="predicted"/>
<sequence>MEKYQIHKAALESDYDYAMQLIGLNTNLDELDNNGHTPLHWAVFRGDIDFVKLLLEAGANPNVISADGVTPQWRARDFGLTEIDQLLADYEGKILTNHNFDHACFSIFNGMINQPLPAEDTGEAGLKESAEKRRWWQFWK</sequence>
<evidence type="ECO:0000313" key="4">
    <source>
        <dbReference type="EMBL" id="GGH73096.1"/>
    </source>
</evidence>
<dbReference type="InterPro" id="IPR002110">
    <property type="entry name" value="Ankyrin_rpt"/>
</dbReference>
<keyword evidence="2 3" id="KW-0040">ANK repeat</keyword>
<reference evidence="4" key="1">
    <citation type="journal article" date="2014" name="Int. J. Syst. Evol. Microbiol.">
        <title>Complete genome sequence of Corynebacterium casei LMG S-19264T (=DSM 44701T), isolated from a smear-ripened cheese.</title>
        <authorList>
            <consortium name="US DOE Joint Genome Institute (JGI-PGF)"/>
            <person name="Walter F."/>
            <person name="Albersmeier A."/>
            <person name="Kalinowski J."/>
            <person name="Ruckert C."/>
        </authorList>
    </citation>
    <scope>NUCLEOTIDE SEQUENCE</scope>
    <source>
        <strain evidence="4">CGMCC 1.15290</strain>
    </source>
</reference>
<evidence type="ECO:0000313" key="5">
    <source>
        <dbReference type="Proteomes" id="UP000627292"/>
    </source>
</evidence>
<evidence type="ECO:0008006" key="6">
    <source>
        <dbReference type="Google" id="ProtNLM"/>
    </source>
</evidence>
<accession>A0A917J1F4</accession>
<organism evidence="4 5">
    <name type="scientific">Filimonas zeae</name>
    <dbReference type="NCBI Taxonomy" id="1737353"/>
    <lineage>
        <taxon>Bacteria</taxon>
        <taxon>Pseudomonadati</taxon>
        <taxon>Bacteroidota</taxon>
        <taxon>Chitinophagia</taxon>
        <taxon>Chitinophagales</taxon>
        <taxon>Chitinophagaceae</taxon>
        <taxon>Filimonas</taxon>
    </lineage>
</organism>
<name>A0A917J1F4_9BACT</name>
<evidence type="ECO:0000256" key="2">
    <source>
        <dbReference type="ARBA" id="ARBA00023043"/>
    </source>
</evidence>
<dbReference type="RefSeq" id="WP_188954443.1">
    <property type="nucleotide sequence ID" value="NZ_BMIB01000003.1"/>
</dbReference>
<dbReference type="EMBL" id="BMIB01000003">
    <property type="protein sequence ID" value="GGH73096.1"/>
    <property type="molecule type" value="Genomic_DNA"/>
</dbReference>